<evidence type="ECO:0000313" key="2">
    <source>
        <dbReference type="Proteomes" id="UP000324222"/>
    </source>
</evidence>
<accession>A0A5B7GIJ9</accession>
<name>A0A5B7GIJ9_PORTR</name>
<dbReference type="AlphaFoldDB" id="A0A5B7GIJ9"/>
<evidence type="ECO:0000313" key="1">
    <source>
        <dbReference type="EMBL" id="MPC58762.1"/>
    </source>
</evidence>
<organism evidence="1 2">
    <name type="scientific">Portunus trituberculatus</name>
    <name type="common">Swimming crab</name>
    <name type="synonym">Neptunus trituberculatus</name>
    <dbReference type="NCBI Taxonomy" id="210409"/>
    <lineage>
        <taxon>Eukaryota</taxon>
        <taxon>Metazoa</taxon>
        <taxon>Ecdysozoa</taxon>
        <taxon>Arthropoda</taxon>
        <taxon>Crustacea</taxon>
        <taxon>Multicrustacea</taxon>
        <taxon>Malacostraca</taxon>
        <taxon>Eumalacostraca</taxon>
        <taxon>Eucarida</taxon>
        <taxon>Decapoda</taxon>
        <taxon>Pleocyemata</taxon>
        <taxon>Brachyura</taxon>
        <taxon>Eubrachyura</taxon>
        <taxon>Portunoidea</taxon>
        <taxon>Portunidae</taxon>
        <taxon>Portuninae</taxon>
        <taxon>Portunus</taxon>
    </lineage>
</organism>
<dbReference type="EMBL" id="VSRR010015972">
    <property type="protein sequence ID" value="MPC58762.1"/>
    <property type="molecule type" value="Genomic_DNA"/>
</dbReference>
<reference evidence="1 2" key="1">
    <citation type="submission" date="2019-05" db="EMBL/GenBank/DDBJ databases">
        <title>Another draft genome of Portunus trituberculatus and its Hox gene families provides insights of decapod evolution.</title>
        <authorList>
            <person name="Jeong J.-H."/>
            <person name="Song I."/>
            <person name="Kim S."/>
            <person name="Choi T."/>
            <person name="Kim D."/>
            <person name="Ryu S."/>
            <person name="Kim W."/>
        </authorList>
    </citation>
    <scope>NUCLEOTIDE SEQUENCE [LARGE SCALE GENOMIC DNA]</scope>
    <source>
        <tissue evidence="1">Muscle</tissue>
    </source>
</reference>
<keyword evidence="2" id="KW-1185">Reference proteome</keyword>
<dbReference type="Proteomes" id="UP000324222">
    <property type="component" value="Unassembled WGS sequence"/>
</dbReference>
<proteinExistence type="predicted"/>
<gene>
    <name evidence="1" type="ORF">E2C01_052771</name>
</gene>
<sequence length="84" mass="9148">MSHRGEGTNQPTNSRLVSDAATSDALTFCVSCARLGFPRLCVSSFYYCAFFDYDNHTLDEPTGLRSPAPERGTVGIAALSRLQE</sequence>
<comment type="caution">
    <text evidence="1">The sequence shown here is derived from an EMBL/GenBank/DDBJ whole genome shotgun (WGS) entry which is preliminary data.</text>
</comment>
<protein>
    <submittedName>
        <fullName evidence="1">Uncharacterized protein</fullName>
    </submittedName>
</protein>